<evidence type="ECO:0000256" key="3">
    <source>
        <dbReference type="ARBA" id="ARBA00022643"/>
    </source>
</evidence>
<accession>A0A0S2W2D6</accession>
<feature type="binding site" evidence="9">
    <location>
        <position position="133"/>
    </location>
    <ligand>
        <name>FMN</name>
        <dbReference type="ChEBI" id="CHEBI:58210"/>
    </ligand>
</feature>
<dbReference type="EMBL" id="CP011307">
    <property type="protein sequence ID" value="ALP93530.1"/>
    <property type="molecule type" value="Genomic_DNA"/>
</dbReference>
<reference evidence="12" key="2">
    <citation type="submission" date="2015-04" db="EMBL/GenBank/DDBJ databases">
        <title>A butyrogenic pathway from the amino acid lysine in a human gut commensal.</title>
        <authorList>
            <person name="de Vos W.M."/>
            <person name="Bui N.T.P."/>
            <person name="Plugge C.M."/>
            <person name="Ritari J."/>
        </authorList>
    </citation>
    <scope>NUCLEOTIDE SEQUENCE [LARGE SCALE GENOMIC DNA]</scope>
    <source>
        <strain evidence="12">AF211</strain>
    </source>
</reference>
<dbReference type="eggNOG" id="COG0042">
    <property type="taxonomic scope" value="Bacteria"/>
</dbReference>
<keyword evidence="4 7" id="KW-0819">tRNA processing</keyword>
<dbReference type="InterPro" id="IPR013785">
    <property type="entry name" value="Aldolase_TIM"/>
</dbReference>
<dbReference type="CDD" id="cd02801">
    <property type="entry name" value="DUS_like_FMN"/>
    <property type="match status" value="1"/>
</dbReference>
<dbReference type="InterPro" id="IPR018517">
    <property type="entry name" value="tRNA_hU_synthase_CS"/>
</dbReference>
<dbReference type="GO" id="GO:0050660">
    <property type="term" value="F:flavin adenine dinucleotide binding"/>
    <property type="evidence" value="ECO:0007669"/>
    <property type="project" value="InterPro"/>
</dbReference>
<keyword evidence="5" id="KW-0521">NADP</keyword>
<gene>
    <name evidence="11" type="ORF">IB211_01137</name>
</gene>
<organism evidence="11 12">
    <name type="scientific">Intestinimonas butyriciproducens</name>
    <dbReference type="NCBI Taxonomy" id="1297617"/>
    <lineage>
        <taxon>Bacteria</taxon>
        <taxon>Bacillati</taxon>
        <taxon>Bacillota</taxon>
        <taxon>Clostridia</taxon>
        <taxon>Eubacteriales</taxon>
        <taxon>Intestinimonas</taxon>
    </lineage>
</organism>
<dbReference type="RefSeq" id="WP_058117399.1">
    <property type="nucleotide sequence ID" value="NZ_CP011307.1"/>
</dbReference>
<evidence type="ECO:0000259" key="10">
    <source>
        <dbReference type="Pfam" id="PF01207"/>
    </source>
</evidence>
<evidence type="ECO:0000256" key="5">
    <source>
        <dbReference type="ARBA" id="ARBA00022857"/>
    </source>
</evidence>
<dbReference type="InterPro" id="IPR035587">
    <property type="entry name" value="DUS-like_FMN-bd"/>
</dbReference>
<keyword evidence="2 7" id="KW-0285">Flavoprotein</keyword>
<evidence type="ECO:0000256" key="6">
    <source>
        <dbReference type="ARBA" id="ARBA00023002"/>
    </source>
</evidence>
<dbReference type="PROSITE" id="PS01136">
    <property type="entry name" value="UPF0034"/>
    <property type="match status" value="1"/>
</dbReference>
<dbReference type="InterPro" id="IPR001269">
    <property type="entry name" value="DUS_fam"/>
</dbReference>
<feature type="domain" description="DUS-like FMN-binding" evidence="10">
    <location>
        <begin position="5"/>
        <end position="230"/>
    </location>
</feature>
<protein>
    <recommendedName>
        <fullName evidence="7">tRNA-dihydrouridine synthase</fullName>
        <ecNumber evidence="7">1.3.1.-</ecNumber>
    </recommendedName>
</protein>
<dbReference type="GO" id="GO:0003723">
    <property type="term" value="F:RNA binding"/>
    <property type="evidence" value="ECO:0007669"/>
    <property type="project" value="TreeGrafter"/>
</dbReference>
<dbReference type="KEGG" id="ibu:IB211_01137"/>
<evidence type="ECO:0000256" key="1">
    <source>
        <dbReference type="ARBA" id="ARBA00001917"/>
    </source>
</evidence>
<dbReference type="Pfam" id="PF01207">
    <property type="entry name" value="Dus"/>
    <property type="match status" value="1"/>
</dbReference>
<feature type="binding site" evidence="9">
    <location>
        <position position="64"/>
    </location>
    <ligand>
        <name>FMN</name>
        <dbReference type="ChEBI" id="CHEBI:58210"/>
    </ligand>
</feature>
<name>A0A0S2W2D6_9FIRM</name>
<dbReference type="GO" id="GO:0017150">
    <property type="term" value="F:tRNA dihydrouridine synthase activity"/>
    <property type="evidence" value="ECO:0007669"/>
    <property type="project" value="InterPro"/>
</dbReference>
<dbReference type="PANTHER" id="PTHR45846">
    <property type="entry name" value="TRNA-DIHYDROURIDINE(47) SYNTHASE [NAD(P)(+)]-LIKE"/>
    <property type="match status" value="1"/>
</dbReference>
<feature type="active site" description="Proton donor" evidence="8">
    <location>
        <position position="94"/>
    </location>
</feature>
<evidence type="ECO:0000256" key="7">
    <source>
        <dbReference type="PIRNR" id="PIRNR006621"/>
    </source>
</evidence>
<keyword evidence="12" id="KW-1185">Reference proteome</keyword>
<feature type="binding site" evidence="9">
    <location>
        <position position="162"/>
    </location>
    <ligand>
        <name>FMN</name>
        <dbReference type="ChEBI" id="CHEBI:58210"/>
    </ligand>
</feature>
<evidence type="ECO:0000256" key="9">
    <source>
        <dbReference type="PIRSR" id="PIRSR006621-2"/>
    </source>
</evidence>
<keyword evidence="3 7" id="KW-0288">FMN</keyword>
<comment type="function">
    <text evidence="7">Catalyzes the synthesis of 5,6-dihydrouridine (D), a modified base found in the D-loop of most tRNAs, via the reduction of the C5-C6 double bond in target uridines.</text>
</comment>
<evidence type="ECO:0000256" key="2">
    <source>
        <dbReference type="ARBA" id="ARBA00022630"/>
    </source>
</evidence>
<dbReference type="AlphaFoldDB" id="A0A0S2W2D6"/>
<comment type="cofactor">
    <cofactor evidence="1 7 9">
        <name>FMN</name>
        <dbReference type="ChEBI" id="CHEBI:58210"/>
    </cofactor>
</comment>
<dbReference type="PATRIC" id="fig|1297617.4.peg.1157"/>
<keyword evidence="6 7" id="KW-0560">Oxidoreductase</keyword>
<dbReference type="SUPFAM" id="SSF51395">
    <property type="entry name" value="FMN-linked oxidoreductases"/>
    <property type="match status" value="1"/>
</dbReference>
<proteinExistence type="inferred from homology"/>
<dbReference type="PANTHER" id="PTHR45846:SF1">
    <property type="entry name" value="TRNA-DIHYDROURIDINE(47) SYNTHASE [NAD(P)(+)]-LIKE"/>
    <property type="match status" value="1"/>
</dbReference>
<reference evidence="11 12" key="1">
    <citation type="journal article" date="2015" name="Nat. Commun.">
        <title>Production of butyrate from lysine and the Amadori product fructoselysine by a human gut commensal.</title>
        <authorList>
            <person name="Bui T.P."/>
            <person name="Ritari J."/>
            <person name="Boeren S."/>
            <person name="de Waard P."/>
            <person name="Plugge C.M."/>
            <person name="de Vos W.M."/>
        </authorList>
    </citation>
    <scope>NUCLEOTIDE SEQUENCE [LARGE SCALE GENOMIC DNA]</scope>
    <source>
        <strain evidence="11 12">AF211</strain>
    </source>
</reference>
<dbReference type="PIRSF" id="PIRSF006621">
    <property type="entry name" value="Dus"/>
    <property type="match status" value="1"/>
</dbReference>
<feature type="binding site" evidence="9">
    <location>
        <begin position="218"/>
        <end position="219"/>
    </location>
    <ligand>
        <name>FMN</name>
        <dbReference type="ChEBI" id="CHEBI:58210"/>
    </ligand>
</feature>
<dbReference type="STRING" id="1297617.IB211_01137"/>
<dbReference type="Proteomes" id="UP000064844">
    <property type="component" value="Chromosome"/>
</dbReference>
<dbReference type="EC" id="1.3.1.-" evidence="7"/>
<keyword evidence="9" id="KW-0547">Nucleotide-binding</keyword>
<evidence type="ECO:0000313" key="11">
    <source>
        <dbReference type="EMBL" id="ALP93530.1"/>
    </source>
</evidence>
<sequence length="323" mass="36555">MRYYAAPMEGVTSYLYRKAHSRYFKKADKYFMPFLSPSHDHIFTKKDLREIAPEHNEGLNAVPQLLTRRAEDFLWAAGELKKMGYREVNLNLGCPSGTVTAKGKGAGFLGEPAELDRFLEEIFAAAEVRISVKTRLGLREPEEFSHLLEIYNRYPIAELTIHPRVRADFYRNRIRTEAFEAALPKSRNPVCYNGDLVTAAECRAAEARFQTAAGLMLGRGLIADPALIDKAGGGPGADKDRLRAFHDELYQGYCAAFGSSRNAMLRMKEIWFYLMGLFDDDGRYAKRLRKAGDVREYECQVAAVFRDLALRADAAAVWRKSDT</sequence>
<dbReference type="Gene3D" id="3.20.20.70">
    <property type="entry name" value="Aldolase class I"/>
    <property type="match status" value="1"/>
</dbReference>
<evidence type="ECO:0000256" key="4">
    <source>
        <dbReference type="ARBA" id="ARBA00022694"/>
    </source>
</evidence>
<evidence type="ECO:0000313" key="12">
    <source>
        <dbReference type="Proteomes" id="UP000064844"/>
    </source>
</evidence>
<evidence type="ECO:0000256" key="8">
    <source>
        <dbReference type="PIRSR" id="PIRSR006621-1"/>
    </source>
</evidence>
<comment type="similarity">
    <text evidence="7">Belongs to the dus family.</text>
</comment>